<organism evidence="2 3">
    <name type="scientific">Amycolatopsis pretoriensis</name>
    <dbReference type="NCBI Taxonomy" id="218821"/>
    <lineage>
        <taxon>Bacteria</taxon>
        <taxon>Bacillati</taxon>
        <taxon>Actinomycetota</taxon>
        <taxon>Actinomycetes</taxon>
        <taxon>Pseudonocardiales</taxon>
        <taxon>Pseudonocardiaceae</taxon>
        <taxon>Amycolatopsis</taxon>
    </lineage>
</organism>
<dbReference type="InterPro" id="IPR008254">
    <property type="entry name" value="Flavodoxin/NO_synth"/>
</dbReference>
<dbReference type="PANTHER" id="PTHR38030">
    <property type="entry name" value="PROTOPORPHYRINOGEN IX DEHYDROGENASE [MENAQUINONE]"/>
    <property type="match status" value="1"/>
</dbReference>
<name>A0A1H5Q495_9PSEU</name>
<reference evidence="3" key="1">
    <citation type="submission" date="2016-10" db="EMBL/GenBank/DDBJ databases">
        <authorList>
            <person name="Varghese N."/>
            <person name="Submissions S."/>
        </authorList>
    </citation>
    <scope>NUCLEOTIDE SEQUENCE [LARGE SCALE GENOMIC DNA]</scope>
    <source>
        <strain evidence="3">DSM 44654</strain>
    </source>
</reference>
<dbReference type="PANTHER" id="PTHR38030:SF2">
    <property type="entry name" value="PROTOPORPHYRINOGEN IX DEHYDROGENASE [QUINONE]"/>
    <property type="match status" value="1"/>
</dbReference>
<dbReference type="InterPro" id="IPR026816">
    <property type="entry name" value="Flavodoxin_dom"/>
</dbReference>
<gene>
    <name evidence="2" type="ORF">SAMN05421837_101498</name>
</gene>
<dbReference type="Proteomes" id="UP000198878">
    <property type="component" value="Unassembled WGS sequence"/>
</dbReference>
<dbReference type="Gene3D" id="3.40.50.360">
    <property type="match status" value="1"/>
</dbReference>
<protein>
    <submittedName>
        <fullName evidence="2">Menaquinone-dependent protoporphyrinogen oxidase</fullName>
    </submittedName>
</protein>
<dbReference type="GO" id="GO:0006783">
    <property type="term" value="P:heme biosynthetic process"/>
    <property type="evidence" value="ECO:0007669"/>
    <property type="project" value="TreeGrafter"/>
</dbReference>
<dbReference type="GO" id="GO:0070819">
    <property type="term" value="F:menaquinone-dependent protoporphyrinogen oxidase activity"/>
    <property type="evidence" value="ECO:0007669"/>
    <property type="project" value="TreeGrafter"/>
</dbReference>
<evidence type="ECO:0000313" key="3">
    <source>
        <dbReference type="Proteomes" id="UP000198878"/>
    </source>
</evidence>
<evidence type="ECO:0000259" key="1">
    <source>
        <dbReference type="PROSITE" id="PS50902"/>
    </source>
</evidence>
<dbReference type="InterPro" id="IPR029039">
    <property type="entry name" value="Flavoprotein-like_sf"/>
</dbReference>
<dbReference type="InterPro" id="IPR052200">
    <property type="entry name" value="Protoporphyrinogen_IX_DH"/>
</dbReference>
<evidence type="ECO:0000313" key="2">
    <source>
        <dbReference type="EMBL" id="SEF20714.1"/>
    </source>
</evidence>
<dbReference type="EMBL" id="FNUJ01000001">
    <property type="protein sequence ID" value="SEF20714.1"/>
    <property type="molecule type" value="Genomic_DNA"/>
</dbReference>
<feature type="domain" description="Flavodoxin-like" evidence="1">
    <location>
        <begin position="24"/>
        <end position="179"/>
    </location>
</feature>
<accession>A0A1H5Q495</accession>
<sequence length="188" mass="20296">MADRERPEAQDRAAGPTMGRMTAVLVAYAGRHGGTRQIAEVIAAELGEAGLSVDVRDAADVATVGHYGAVVVGSALYYHRWRPEAVRLLERNARALAERPVWLFHSGPCGPGAATHQVSLPANVALLAARIDAERTATFGGRLDPATVRGLIPRLMASGQRAGDFRDWDRIKAWARDVGRRVRTRVAL</sequence>
<dbReference type="SUPFAM" id="SSF52218">
    <property type="entry name" value="Flavoproteins"/>
    <property type="match status" value="1"/>
</dbReference>
<dbReference type="Pfam" id="PF12724">
    <property type="entry name" value="Flavodoxin_5"/>
    <property type="match status" value="1"/>
</dbReference>
<dbReference type="STRING" id="218821.SAMN05421837_101498"/>
<dbReference type="PROSITE" id="PS50902">
    <property type="entry name" value="FLAVODOXIN_LIKE"/>
    <property type="match status" value="1"/>
</dbReference>
<dbReference type="GO" id="GO:0010181">
    <property type="term" value="F:FMN binding"/>
    <property type="evidence" value="ECO:0007669"/>
    <property type="project" value="InterPro"/>
</dbReference>
<dbReference type="AlphaFoldDB" id="A0A1H5Q495"/>
<keyword evidence="3" id="KW-1185">Reference proteome</keyword>
<proteinExistence type="predicted"/>